<feature type="domain" description="Response regulatory" evidence="6">
    <location>
        <begin position="2"/>
        <end position="118"/>
    </location>
</feature>
<protein>
    <submittedName>
        <fullName evidence="7">Helix-turn-helix domain-containing protein</fullName>
    </submittedName>
</protein>
<dbReference type="Proteomes" id="UP001469365">
    <property type="component" value="Unassembled WGS sequence"/>
</dbReference>
<dbReference type="SMART" id="SM00342">
    <property type="entry name" value="HTH_ARAC"/>
    <property type="match status" value="1"/>
</dbReference>
<feature type="domain" description="HTH araC/xylS-type" evidence="5">
    <location>
        <begin position="394"/>
        <end position="492"/>
    </location>
</feature>
<keyword evidence="3" id="KW-0804">Transcription</keyword>
<evidence type="ECO:0000256" key="4">
    <source>
        <dbReference type="PROSITE-ProRule" id="PRU00169"/>
    </source>
</evidence>
<organism evidence="7 8">
    <name type="scientific">Paenibacillus filicis</name>
    <dbReference type="NCBI Taxonomy" id="669464"/>
    <lineage>
        <taxon>Bacteria</taxon>
        <taxon>Bacillati</taxon>
        <taxon>Bacillota</taxon>
        <taxon>Bacilli</taxon>
        <taxon>Bacillales</taxon>
        <taxon>Paenibacillaceae</taxon>
        <taxon>Paenibacillus</taxon>
    </lineage>
</organism>
<dbReference type="RefSeq" id="WP_341416604.1">
    <property type="nucleotide sequence ID" value="NZ_JBBPCC010000010.1"/>
</dbReference>
<dbReference type="SUPFAM" id="SSF46689">
    <property type="entry name" value="Homeodomain-like"/>
    <property type="match status" value="2"/>
</dbReference>
<dbReference type="InterPro" id="IPR011006">
    <property type="entry name" value="CheY-like_superfamily"/>
</dbReference>
<dbReference type="SMART" id="SM00448">
    <property type="entry name" value="REC"/>
    <property type="match status" value="1"/>
</dbReference>
<dbReference type="InterPro" id="IPR009057">
    <property type="entry name" value="Homeodomain-like_sf"/>
</dbReference>
<keyword evidence="8" id="KW-1185">Reference proteome</keyword>
<evidence type="ECO:0000313" key="8">
    <source>
        <dbReference type="Proteomes" id="UP001469365"/>
    </source>
</evidence>
<dbReference type="PANTHER" id="PTHR43280">
    <property type="entry name" value="ARAC-FAMILY TRANSCRIPTIONAL REGULATOR"/>
    <property type="match status" value="1"/>
</dbReference>
<evidence type="ECO:0000256" key="1">
    <source>
        <dbReference type="ARBA" id="ARBA00023015"/>
    </source>
</evidence>
<accession>A0ABU9DP22</accession>
<dbReference type="InterPro" id="IPR001789">
    <property type="entry name" value="Sig_transdc_resp-reg_receiver"/>
</dbReference>
<evidence type="ECO:0000313" key="7">
    <source>
        <dbReference type="EMBL" id="MEK8129493.1"/>
    </source>
</evidence>
<feature type="modified residue" description="4-aspartylphosphate" evidence="4">
    <location>
        <position position="53"/>
    </location>
</feature>
<evidence type="ECO:0000256" key="2">
    <source>
        <dbReference type="ARBA" id="ARBA00023125"/>
    </source>
</evidence>
<dbReference type="Gene3D" id="3.40.50.2300">
    <property type="match status" value="1"/>
</dbReference>
<keyword evidence="4" id="KW-0597">Phosphoprotein</keyword>
<sequence>MNIVIADDEQLAREAMSDILLEIYPDLQIYEARNGQELIEVVERIKPDAAFVDIRMPGKSGLEAIHEAAPLSPYTQWIILTGFADFAYAKEAIRVGAVDYFLKPVAAEEIHALITRLRQTSLQQIMEKNKLFESDMLSLFHGLILNWDERDNAPQPSCRIRCEIIYMDSCYGEAEKSASGKPFFHTISSTMPKYYHKDLEVATLLLPNGEWAVLGRYTSLEGAEQLQRCFASHAELVRQMEEPGLVMTLIVSDERDSYASLLEEVTTLHKYAYLRCSLGLARSLTHADLYDAAAQPLIPGLCGTAVKSAEEYHRRNYVGYMHTIEQFTTQYESLRNQMSSSTSRAISQFLHVTLQAPLWTSGQGADWLQSLKTLGEKLLDKKIRQAGTTPDLVAKTIAYIEEHYTGDLSLGHIAEELCVTPNHLSSLFHKRTGTTFMQYVTKLRMLKAQELLADPSVQVQQAAEQVGYFSARHFTKLFKEFAGCYPSEYKKQLQASITQIKATESC</sequence>
<dbReference type="PROSITE" id="PS01124">
    <property type="entry name" value="HTH_ARAC_FAMILY_2"/>
    <property type="match status" value="1"/>
</dbReference>
<proteinExistence type="predicted"/>
<dbReference type="InterPro" id="IPR018060">
    <property type="entry name" value="HTH_AraC"/>
</dbReference>
<evidence type="ECO:0000259" key="6">
    <source>
        <dbReference type="PROSITE" id="PS50110"/>
    </source>
</evidence>
<comment type="caution">
    <text evidence="7">The sequence shown here is derived from an EMBL/GenBank/DDBJ whole genome shotgun (WGS) entry which is preliminary data.</text>
</comment>
<dbReference type="PANTHER" id="PTHR43280:SF2">
    <property type="entry name" value="HTH-TYPE TRANSCRIPTIONAL REGULATOR EXSA"/>
    <property type="match status" value="1"/>
</dbReference>
<reference evidence="7 8" key="1">
    <citation type="submission" date="2024-04" db="EMBL/GenBank/DDBJ databases">
        <title>draft genome sequnece of Paenibacillus filicis.</title>
        <authorList>
            <person name="Kim D.-U."/>
        </authorList>
    </citation>
    <scope>NUCLEOTIDE SEQUENCE [LARGE SCALE GENOMIC DNA]</scope>
    <source>
        <strain evidence="7 8">KACC14197</strain>
    </source>
</reference>
<dbReference type="SUPFAM" id="SSF52172">
    <property type="entry name" value="CheY-like"/>
    <property type="match status" value="1"/>
</dbReference>
<keyword evidence="2" id="KW-0238">DNA-binding</keyword>
<dbReference type="EMBL" id="JBBPCC010000010">
    <property type="protein sequence ID" value="MEK8129493.1"/>
    <property type="molecule type" value="Genomic_DNA"/>
</dbReference>
<evidence type="ECO:0000256" key="3">
    <source>
        <dbReference type="ARBA" id="ARBA00023163"/>
    </source>
</evidence>
<dbReference type="Pfam" id="PF12833">
    <property type="entry name" value="HTH_18"/>
    <property type="match status" value="1"/>
</dbReference>
<dbReference type="CDD" id="cd17536">
    <property type="entry name" value="REC_YesN-like"/>
    <property type="match status" value="1"/>
</dbReference>
<gene>
    <name evidence="7" type="ORF">WMW72_16430</name>
</gene>
<keyword evidence="1" id="KW-0805">Transcription regulation</keyword>
<dbReference type="Pfam" id="PF00072">
    <property type="entry name" value="Response_reg"/>
    <property type="match status" value="1"/>
</dbReference>
<name>A0ABU9DP22_9BACL</name>
<dbReference type="PROSITE" id="PS50110">
    <property type="entry name" value="RESPONSE_REGULATORY"/>
    <property type="match status" value="1"/>
</dbReference>
<dbReference type="Gene3D" id="1.10.10.60">
    <property type="entry name" value="Homeodomain-like"/>
    <property type="match status" value="2"/>
</dbReference>
<evidence type="ECO:0000259" key="5">
    <source>
        <dbReference type="PROSITE" id="PS01124"/>
    </source>
</evidence>